<proteinExistence type="predicted"/>
<dbReference type="Proteomes" id="UP000064967">
    <property type="component" value="Chromosome"/>
</dbReference>
<keyword evidence="2" id="KW-0472">Membrane</keyword>
<protein>
    <submittedName>
        <fullName evidence="3">Uncharacterized protein</fullName>
    </submittedName>
</protein>
<dbReference type="RefSeq" id="WP_146653339.1">
    <property type="nucleotide sequence ID" value="NZ_CP012333.1"/>
</dbReference>
<gene>
    <name evidence="3" type="ORF">AKJ09_09075</name>
</gene>
<dbReference type="AlphaFoldDB" id="A0A0K1Q9S1"/>
<accession>A0A0K1Q9S1</accession>
<reference evidence="3 4" key="1">
    <citation type="submission" date="2015-08" db="EMBL/GenBank/DDBJ databases">
        <authorList>
            <person name="Babu N.S."/>
            <person name="Beckwith C.J."/>
            <person name="Beseler K.G."/>
            <person name="Brison A."/>
            <person name="Carone J.V."/>
            <person name="Caskin T.P."/>
            <person name="Diamond M."/>
            <person name="Durham M.E."/>
            <person name="Foxe J.M."/>
            <person name="Go M."/>
            <person name="Henderson B.A."/>
            <person name="Jones I.B."/>
            <person name="McGettigan J.A."/>
            <person name="Micheletti S.J."/>
            <person name="Nasrallah M.E."/>
            <person name="Ortiz D."/>
            <person name="Piller C.R."/>
            <person name="Privatt S.R."/>
            <person name="Schneider S.L."/>
            <person name="Sharp S."/>
            <person name="Smith T.C."/>
            <person name="Stanton J.D."/>
            <person name="Ullery H.E."/>
            <person name="Wilson R.J."/>
            <person name="Serrano M.G."/>
            <person name="Buck G."/>
            <person name="Lee V."/>
            <person name="Wang Y."/>
            <person name="Carvalho R."/>
            <person name="Voegtly L."/>
            <person name="Shi R."/>
            <person name="Duckworth R."/>
            <person name="Johnson A."/>
            <person name="Loviza R."/>
            <person name="Walstead R."/>
            <person name="Shah Z."/>
            <person name="Kiflezghi M."/>
            <person name="Wade K."/>
            <person name="Ball S.L."/>
            <person name="Bradley K.W."/>
            <person name="Asai D.J."/>
            <person name="Bowman C.A."/>
            <person name="Russell D.A."/>
            <person name="Pope W.H."/>
            <person name="Jacobs-Sera D."/>
            <person name="Hendrix R.W."/>
            <person name="Hatfull G.F."/>
        </authorList>
    </citation>
    <scope>NUCLEOTIDE SEQUENCE [LARGE SCALE GENOMIC DNA]</scope>
    <source>
        <strain evidence="3 4">DSM 27648</strain>
    </source>
</reference>
<dbReference type="EMBL" id="CP012333">
    <property type="protein sequence ID" value="AKV02412.1"/>
    <property type="molecule type" value="Genomic_DNA"/>
</dbReference>
<name>A0A0K1Q9S1_9BACT</name>
<dbReference type="KEGG" id="llu:AKJ09_09075"/>
<evidence type="ECO:0000313" key="4">
    <source>
        <dbReference type="Proteomes" id="UP000064967"/>
    </source>
</evidence>
<sequence>MAEEKKPKIDLKARLGKAGGNTAAVPVPTPAPDAIPAPVAAPSASAVGGAASPAPRTGVPVPPGTPVGPPPAFGNAAPSGTALDPSNPLAAAVAGPYRAPAPAAPPQPQRIEVDEASLQQARKGALKQGVMGGLVAAVVLGVIGYIAGGASETSKGRQRAVTDAKSLSADVTKSREQLKELADKVEAGRNSLLKDRKYPDALVKELGGINIDFDGTKLAGVRFSGFSQDTTSGLIEFITSVQSVNDRKSAVSSLLTKLQKPITEQLSAGQKQNINHVVLLGGPKDPAGNVYAVLAPLTKPIEVPNPQQVTLPAEFTATNPLTKSNVSAPKYASGNLDKPAAIYVVPKSVEAACPSETSGQIAQLGTQLTRLINDIRGEASGADDPQAKAGLLERADKLVTGLNKVQ</sequence>
<keyword evidence="2" id="KW-0812">Transmembrane</keyword>
<feature type="compositionally biased region" description="Pro residues" evidence="1">
    <location>
        <begin position="60"/>
        <end position="72"/>
    </location>
</feature>
<feature type="compositionally biased region" description="Low complexity" evidence="1">
    <location>
        <begin position="88"/>
        <end position="101"/>
    </location>
</feature>
<feature type="transmembrane region" description="Helical" evidence="2">
    <location>
        <begin position="129"/>
        <end position="148"/>
    </location>
</feature>
<keyword evidence="4" id="KW-1185">Reference proteome</keyword>
<feature type="compositionally biased region" description="Low complexity" evidence="1">
    <location>
        <begin position="36"/>
        <end position="59"/>
    </location>
</feature>
<feature type="region of interest" description="Disordered" evidence="1">
    <location>
        <begin position="1"/>
        <end position="109"/>
    </location>
</feature>
<evidence type="ECO:0000256" key="1">
    <source>
        <dbReference type="SAM" id="MobiDB-lite"/>
    </source>
</evidence>
<evidence type="ECO:0000313" key="3">
    <source>
        <dbReference type="EMBL" id="AKV02412.1"/>
    </source>
</evidence>
<feature type="compositionally biased region" description="Basic and acidic residues" evidence="1">
    <location>
        <begin position="1"/>
        <end position="13"/>
    </location>
</feature>
<keyword evidence="2" id="KW-1133">Transmembrane helix</keyword>
<evidence type="ECO:0000256" key="2">
    <source>
        <dbReference type="SAM" id="Phobius"/>
    </source>
</evidence>
<dbReference type="OrthoDB" id="5492826at2"/>
<organism evidence="3 4">
    <name type="scientific">Labilithrix luteola</name>
    <dbReference type="NCBI Taxonomy" id="1391654"/>
    <lineage>
        <taxon>Bacteria</taxon>
        <taxon>Pseudomonadati</taxon>
        <taxon>Myxococcota</taxon>
        <taxon>Polyangia</taxon>
        <taxon>Polyangiales</taxon>
        <taxon>Labilitrichaceae</taxon>
        <taxon>Labilithrix</taxon>
    </lineage>
</organism>